<dbReference type="WBParaSite" id="L893_g26063.t1">
    <property type="protein sequence ID" value="L893_g26063.t1"/>
    <property type="gene ID" value="L893_g26063"/>
</dbReference>
<protein>
    <submittedName>
        <fullName evidence="2">Secreted protein</fullName>
    </submittedName>
</protein>
<dbReference type="AlphaFoldDB" id="A0A1I7ZFN2"/>
<name>A0A1I7ZFN2_9BILA</name>
<evidence type="ECO:0000313" key="2">
    <source>
        <dbReference type="WBParaSite" id="L893_g26063.t1"/>
    </source>
</evidence>
<accession>A0A1I7ZFN2</accession>
<reference evidence="2" key="1">
    <citation type="submission" date="2016-11" db="UniProtKB">
        <authorList>
            <consortium name="WormBaseParasite"/>
        </authorList>
    </citation>
    <scope>IDENTIFICATION</scope>
</reference>
<dbReference type="Proteomes" id="UP000095287">
    <property type="component" value="Unplaced"/>
</dbReference>
<proteinExistence type="predicted"/>
<organism evidence="1 2">
    <name type="scientific">Steinernema glaseri</name>
    <dbReference type="NCBI Taxonomy" id="37863"/>
    <lineage>
        <taxon>Eukaryota</taxon>
        <taxon>Metazoa</taxon>
        <taxon>Ecdysozoa</taxon>
        <taxon>Nematoda</taxon>
        <taxon>Chromadorea</taxon>
        <taxon>Rhabditida</taxon>
        <taxon>Tylenchina</taxon>
        <taxon>Panagrolaimomorpha</taxon>
        <taxon>Strongyloidoidea</taxon>
        <taxon>Steinernematidae</taxon>
        <taxon>Steinernema</taxon>
    </lineage>
</organism>
<evidence type="ECO:0000313" key="1">
    <source>
        <dbReference type="Proteomes" id="UP000095287"/>
    </source>
</evidence>
<sequence>MTRSKSAPYTHLKQSRASSSNHHTFVFTCVCILQVVQQEDTSSLVTMGRPMFRNGGHFFGSASPSIRQENVKFAP</sequence>
<keyword evidence="1" id="KW-1185">Reference proteome</keyword>